<accession>C4WHM9</accession>
<name>C4WHM9_9HYPH</name>
<evidence type="ECO:0000256" key="1">
    <source>
        <dbReference type="SAM" id="MobiDB-lite"/>
    </source>
</evidence>
<dbReference type="HOGENOM" id="CLU_099827_0_0_5"/>
<evidence type="ECO:0000313" key="3">
    <source>
        <dbReference type="Proteomes" id="UP000004386"/>
    </source>
</evidence>
<comment type="caution">
    <text evidence="2">The sequence shown here is derived from an EMBL/GenBank/DDBJ whole genome shotgun (WGS) entry which is preliminary data.</text>
</comment>
<reference evidence="2 3" key="1">
    <citation type="submission" date="2009-05" db="EMBL/GenBank/DDBJ databases">
        <authorList>
            <person name="Setubal J.C."/>
            <person name="Boyle S."/>
            <person name="Crasta O.R."/>
            <person name="Gillespie J.J."/>
            <person name="Kenyon R.W."/>
            <person name="Lu J."/>
            <person name="Mane S."/>
            <person name="Nagrani S."/>
            <person name="Shallom J.M."/>
            <person name="Shallom S."/>
            <person name="Shukla M."/>
            <person name="Snyder E.E."/>
            <person name="Sobral B.W."/>
            <person name="Wattam A.R."/>
            <person name="Will R."/>
            <person name="Williams K."/>
            <person name="Yoo H."/>
            <person name="Munk C."/>
            <person name="Tapia R."/>
            <person name="Green L."/>
            <person name="Rogers Y."/>
            <person name="Detter J.C."/>
            <person name="Bruce D."/>
            <person name="Brettin T.S."/>
            <person name="Tsolis R."/>
        </authorList>
    </citation>
    <scope>NUCLEOTIDE SEQUENCE [LARGE SCALE GENOMIC DNA]</scope>
    <source>
        <strain evidence="2 3">LMG 3301</strain>
    </source>
</reference>
<evidence type="ECO:0000313" key="2">
    <source>
        <dbReference type="EMBL" id="EEQ95681.1"/>
    </source>
</evidence>
<proteinExistence type="predicted"/>
<dbReference type="EMBL" id="ACQA01000001">
    <property type="protein sequence ID" value="EEQ95681.1"/>
    <property type="molecule type" value="Genomic_DNA"/>
</dbReference>
<protein>
    <submittedName>
        <fullName evidence="2">Uncharacterized protein</fullName>
    </submittedName>
</protein>
<dbReference type="Proteomes" id="UP000004386">
    <property type="component" value="Unassembled WGS sequence"/>
</dbReference>
<feature type="region of interest" description="Disordered" evidence="1">
    <location>
        <begin position="152"/>
        <end position="179"/>
    </location>
</feature>
<dbReference type="AlphaFoldDB" id="C4WHM9"/>
<organism evidence="2 3">
    <name type="scientific">Brucella intermedia LMG 3301</name>
    <dbReference type="NCBI Taxonomy" id="641118"/>
    <lineage>
        <taxon>Bacteria</taxon>
        <taxon>Pseudomonadati</taxon>
        <taxon>Pseudomonadota</taxon>
        <taxon>Alphaproteobacteria</taxon>
        <taxon>Hyphomicrobiales</taxon>
        <taxon>Brucellaceae</taxon>
        <taxon>Brucella/Ochrobactrum group</taxon>
        <taxon>Brucella</taxon>
    </lineage>
</organism>
<gene>
    <name evidence="2" type="ORF">OINT_1001070</name>
</gene>
<sequence length="243" mass="27689">MHFRTSFLPQQTRAENVCRPRLMEFLTTRQNSHWTQHIHPLFKIPELKHISPISEGHIMIPALKTTIASICLGGLVTVLAPLVAPASAAQLQRCASENGICQLPYPAEVVYGTGGRNTSRFIDRPQVNCSNRVFGDPAPGQKKSCSFVVQDRWDRPDRPGRPDRRDRPGRYDPYDRYEDRDRDRDWSRCAKEGGFCDFYGRKRVRYGAEGRFTEGVFRNGVRCDNRAFGDPARGKAKACYILD</sequence>